<organism evidence="2">
    <name type="scientific">Escherichia coli</name>
    <dbReference type="NCBI Taxonomy" id="562"/>
    <lineage>
        <taxon>Bacteria</taxon>
        <taxon>Pseudomonadati</taxon>
        <taxon>Pseudomonadota</taxon>
        <taxon>Gammaproteobacteria</taxon>
        <taxon>Enterobacterales</taxon>
        <taxon>Enterobacteriaceae</taxon>
        <taxon>Escherichia</taxon>
    </lineage>
</organism>
<gene>
    <name evidence="2" type="ORF">D9F05_15985</name>
</gene>
<feature type="chain" id="PRO_5018056376" evidence="1">
    <location>
        <begin position="20"/>
        <end position="292"/>
    </location>
</feature>
<accession>A0A3L0W3V0</accession>
<feature type="signal peptide" evidence="1">
    <location>
        <begin position="1"/>
        <end position="19"/>
    </location>
</feature>
<reference evidence="2" key="1">
    <citation type="submission" date="2018-10" db="EMBL/GenBank/DDBJ databases">
        <authorList>
            <consortium name="NARMS: The National Antimicrobial Resistance Monitoring System"/>
        </authorList>
    </citation>
    <scope>NUCLEOTIDE SEQUENCE [LARGE SCALE GENOMIC DNA]</scope>
    <source>
        <strain evidence="2">CVM N17EC0388</strain>
    </source>
</reference>
<dbReference type="EMBL" id="RNRV01000031">
    <property type="protein sequence ID" value="MHO05859.1"/>
    <property type="molecule type" value="Genomic_DNA"/>
</dbReference>
<proteinExistence type="predicted"/>
<evidence type="ECO:0000256" key="1">
    <source>
        <dbReference type="SAM" id="SignalP"/>
    </source>
</evidence>
<comment type="caution">
    <text evidence="2">The sequence shown here is derived from an EMBL/GenBank/DDBJ whole genome shotgun (WGS) entry which is preliminary data.</text>
</comment>
<protein>
    <submittedName>
        <fullName evidence="2">Uncharacterized protein</fullName>
    </submittedName>
</protein>
<sequence length="292" mass="32717">MKLAQGLLLSLVVASTVGASEVNLSWQWQSADGQQKRLQLNTNERIMSVSRHEMTLLDAALNYPLETLYSYISPRLYNSINLINQNSPETATKFRNLEQAFTLRDDSMESTMFWQAYQQYQDDAFYQMRVVPCVHPSNRKLPCVRPNYSQLFYQFKGDLKPLAKQFSAKDLATSVGLLQEWLSGIPTPPEQMDHFAPPLQALQNNKADSDEKALLMASLLAELAPQYMLSIIYPNISIGSVSPAWLAITADSGLKGDTVVIGNQRHVLLTGSPLLAEQMTMAKIPLVSEPLY</sequence>
<dbReference type="AlphaFoldDB" id="A0A3L0W3V0"/>
<name>A0A3L0W3V0_ECOLX</name>
<keyword evidence="1" id="KW-0732">Signal</keyword>
<evidence type="ECO:0000313" key="2">
    <source>
        <dbReference type="EMBL" id="MHO05859.1"/>
    </source>
</evidence>